<dbReference type="Proteomes" id="UP001549167">
    <property type="component" value="Unassembled WGS sequence"/>
</dbReference>
<reference evidence="2 3" key="1">
    <citation type="submission" date="2024-06" db="EMBL/GenBank/DDBJ databases">
        <title>Genomic Encyclopedia of Type Strains, Phase IV (KMG-IV): sequencing the most valuable type-strain genomes for metagenomic binning, comparative biology and taxonomic classification.</title>
        <authorList>
            <person name="Goeker M."/>
        </authorList>
    </citation>
    <scope>NUCLEOTIDE SEQUENCE [LARGE SCALE GENOMIC DNA]</scope>
    <source>
        <strain evidence="2 3">DSM 23520</strain>
    </source>
</reference>
<evidence type="ECO:0000256" key="1">
    <source>
        <dbReference type="ARBA" id="ARBA00023115"/>
    </source>
</evidence>
<comment type="caution">
    <text evidence="2">The sequence shown here is derived from an EMBL/GenBank/DDBJ whole genome shotgun (WGS) entry which is preliminary data.</text>
</comment>
<dbReference type="EMBL" id="JBEPMX010000012">
    <property type="protein sequence ID" value="MET3684120.1"/>
    <property type="molecule type" value="Genomic_DNA"/>
</dbReference>
<accession>A0ABV2KZK4</accession>
<keyword evidence="1" id="KW-0620">Polyamine biosynthesis</keyword>
<organism evidence="2 3">
    <name type="scientific">Alkalibacillus flavidus</name>
    <dbReference type="NCBI Taxonomy" id="546021"/>
    <lineage>
        <taxon>Bacteria</taxon>
        <taxon>Bacillati</taxon>
        <taxon>Bacillota</taxon>
        <taxon>Bacilli</taxon>
        <taxon>Bacillales</taxon>
        <taxon>Bacillaceae</taxon>
        <taxon>Alkalibacillus</taxon>
    </lineage>
</organism>
<dbReference type="InterPro" id="IPR029063">
    <property type="entry name" value="SAM-dependent_MTases_sf"/>
</dbReference>
<name>A0ABV2KZK4_9BACI</name>
<evidence type="ECO:0000313" key="3">
    <source>
        <dbReference type="Proteomes" id="UP001549167"/>
    </source>
</evidence>
<evidence type="ECO:0000313" key="2">
    <source>
        <dbReference type="EMBL" id="MET3684120.1"/>
    </source>
</evidence>
<dbReference type="PANTHER" id="PTHR43317">
    <property type="entry name" value="THERMOSPERMINE SYNTHASE ACAULIS5"/>
    <property type="match status" value="1"/>
</dbReference>
<dbReference type="Gene3D" id="3.40.50.150">
    <property type="entry name" value="Vaccinia Virus protein VP39"/>
    <property type="match status" value="1"/>
</dbReference>
<keyword evidence="3" id="KW-1185">Reference proteome</keyword>
<dbReference type="PANTHER" id="PTHR43317:SF3">
    <property type="entry name" value="BLR2883 PROTEIN"/>
    <property type="match status" value="1"/>
</dbReference>
<proteinExistence type="predicted"/>
<dbReference type="RefSeq" id="WP_354221171.1">
    <property type="nucleotide sequence ID" value="NZ_JBEPMX010000012.1"/>
</dbReference>
<dbReference type="SUPFAM" id="SSF53335">
    <property type="entry name" value="S-adenosyl-L-methionine-dependent methyltransferases"/>
    <property type="match status" value="1"/>
</dbReference>
<sequence length="215" mass="24743">MNELTIIERTTTNHGELQLQQRGFEYEVISNGTFLMATYNGESERELVRSPLNLLTGDKRVLIGGLGVGFSLHEAISDESVSQVDIIEIEETIIHWNKDYLAPLTNHAIFDDRTRIIHADLTQWIYHTDNTYDAICLDIDNGPDWTVYDDNQSLYQPKALSTLHERLNQYGVIAFWSAHESDHFYTQLTHYFNHVQTVFIPQPKGADDVIYLAQK</sequence>
<dbReference type="Pfam" id="PF01564">
    <property type="entry name" value="Spermine_synth"/>
    <property type="match status" value="1"/>
</dbReference>
<protein>
    <submittedName>
        <fullName evidence="2">Spermidine synthase</fullName>
    </submittedName>
</protein>
<gene>
    <name evidence="2" type="ORF">ABID56_002246</name>
</gene>